<dbReference type="Proteomes" id="UP001157091">
    <property type="component" value="Unassembled WGS sequence"/>
</dbReference>
<evidence type="ECO:0000313" key="2">
    <source>
        <dbReference type="EMBL" id="GMA23489.1"/>
    </source>
</evidence>
<accession>A0ABQ6I0K2</accession>
<feature type="compositionally biased region" description="Basic and acidic residues" evidence="1">
    <location>
        <begin position="1"/>
        <end position="36"/>
    </location>
</feature>
<feature type="region of interest" description="Disordered" evidence="1">
    <location>
        <begin position="1"/>
        <end position="69"/>
    </location>
</feature>
<organism evidence="2 3">
    <name type="scientific">Luteimicrobium album</name>
    <dbReference type="NCBI Taxonomy" id="1054550"/>
    <lineage>
        <taxon>Bacteria</taxon>
        <taxon>Bacillati</taxon>
        <taxon>Actinomycetota</taxon>
        <taxon>Actinomycetes</taxon>
        <taxon>Micrococcales</taxon>
        <taxon>Luteimicrobium</taxon>
    </lineage>
</organism>
<gene>
    <name evidence="2" type="ORF">GCM10025864_12480</name>
</gene>
<sequence length="123" mass="13498">MDLQQAEHERVDGGREGEEKEKQDGGRDEHDGERRAPAAGPWAGGRARRRRGQGGHRGPSVVEEAGWAGDRAAPRLRCRGRVGSGQLTLNPAFFMSLTVVSCTVFNASRNEVWFWTALPKASE</sequence>
<evidence type="ECO:0000313" key="3">
    <source>
        <dbReference type="Proteomes" id="UP001157091"/>
    </source>
</evidence>
<keyword evidence="3" id="KW-1185">Reference proteome</keyword>
<name>A0ABQ6I0K2_9MICO</name>
<protein>
    <submittedName>
        <fullName evidence="2">Uncharacterized protein</fullName>
    </submittedName>
</protein>
<evidence type="ECO:0000256" key="1">
    <source>
        <dbReference type="SAM" id="MobiDB-lite"/>
    </source>
</evidence>
<reference evidence="3" key="1">
    <citation type="journal article" date="2019" name="Int. J. Syst. Evol. Microbiol.">
        <title>The Global Catalogue of Microorganisms (GCM) 10K type strain sequencing project: providing services to taxonomists for standard genome sequencing and annotation.</title>
        <authorList>
            <consortium name="The Broad Institute Genomics Platform"/>
            <consortium name="The Broad Institute Genome Sequencing Center for Infectious Disease"/>
            <person name="Wu L."/>
            <person name="Ma J."/>
        </authorList>
    </citation>
    <scope>NUCLEOTIDE SEQUENCE [LARGE SCALE GENOMIC DNA]</scope>
    <source>
        <strain evidence="3">NBRC 106348</strain>
    </source>
</reference>
<proteinExistence type="predicted"/>
<comment type="caution">
    <text evidence="2">The sequence shown here is derived from an EMBL/GenBank/DDBJ whole genome shotgun (WGS) entry which is preliminary data.</text>
</comment>
<dbReference type="EMBL" id="BSUK01000001">
    <property type="protein sequence ID" value="GMA23489.1"/>
    <property type="molecule type" value="Genomic_DNA"/>
</dbReference>